<dbReference type="GO" id="GO:0043531">
    <property type="term" value="F:ADP binding"/>
    <property type="evidence" value="ECO:0007669"/>
    <property type="project" value="InterPro"/>
</dbReference>
<dbReference type="Gene3D" id="3.40.50.300">
    <property type="entry name" value="P-loop containing nucleotide triphosphate hydrolases"/>
    <property type="match status" value="1"/>
</dbReference>
<dbReference type="HOGENOM" id="CLU_006580_0_0_1"/>
<dbReference type="InterPro" id="IPR011990">
    <property type="entry name" value="TPR-like_helical_dom_sf"/>
</dbReference>
<dbReference type="Proteomes" id="UP000054166">
    <property type="component" value="Unassembled WGS sequence"/>
</dbReference>
<dbReference type="InterPro" id="IPR027417">
    <property type="entry name" value="P-loop_NTPase"/>
</dbReference>
<dbReference type="STRING" id="765440.A0A0C3EWV6"/>
<dbReference type="AlphaFoldDB" id="A0A0C3EWV6"/>
<dbReference type="Gene3D" id="1.25.40.10">
    <property type="entry name" value="Tetratricopeptide repeat domain"/>
    <property type="match status" value="2"/>
</dbReference>
<proteinExistence type="predicted"/>
<protein>
    <submittedName>
        <fullName evidence="1">Uncharacterized protein</fullName>
    </submittedName>
</protein>
<sequence>MLHDQISQDVDARLVDDLERFHKDLTFIRDTLEKLADRGTLRDTLTSLDDGEAIAKCKNMIDQCFMRFHVYTAIALRMDIAQLSNKFNRAQRQTNPATTIIATNSTFNNIHGNQYNDNRYNDNRYFTQSDSTGSSHPLSRPAAPDIFFGRDDVVSDISCHLLQDTHSNVAILGGGGMGKTSVGLHVLHHPDLVIHFDSRRYFISCEAITTANALVLSILQHIHIPFASNENLADILAHAVISLPRTLLILDNFETPWDGKLTRPEITDVLTTIAKSNTISMIITMRGMIPPPAIAWTLKVPLSVLDPSAAHHLFLTINPMEDISKSEQEVLDSLLQDLDYVPLAITLLAAVGQGFSLTTLKRMWLEERTKLLETRRSRLESVEISTNLSLTTLDITETPQAVQLLGILSLLPDGLLDWESRLSYIAPSLENVFYLVRLLIRTALVQLDRNRLRVLSPIRHFVLSHHAPCSVHVEKLEEYFWDLIYRYAETPFGLDFQGAKEALTPDIGNITALILHAFGTHPSIRNVDAALSMSTFLYRTIPSTHLLDEAKIVLTQIDSPRQKARCLQSLGDTLRMQLKNEEAWKVLTEGRKEFAEIRDSLGVAQCSKSLGKILCMQLKYKEAWTVLTEARKEFFEAEDRLGAAECSQSLGDILRMQSKYEEGSRVLTEASKEFVEIGDRRGAAKCLQSLGDILRMQSKYEEGSKVLTEARKEFVETGDRRGAAECLQSLGDILRMQSKYEEGSKVITEARKESVEIEDHFGAAQCSKSLGNTLRMQLKYEEGLKVLMKARKECFEIGDRLGATQCSQSLGDILRLQSKHKEGSKVLSEARKEYVEIGDRRGAAQCLQSIGNILRTQSKYEEGSKVLKEARNEFVEIGDRRGAAHACKAWGTSFICSQNTRKGRKS</sequence>
<dbReference type="EMBL" id="KN833149">
    <property type="protein sequence ID" value="KIM72236.1"/>
    <property type="molecule type" value="Genomic_DNA"/>
</dbReference>
<dbReference type="InParanoid" id="A0A0C3EWV6"/>
<evidence type="ECO:0000313" key="1">
    <source>
        <dbReference type="EMBL" id="KIM72236.1"/>
    </source>
</evidence>
<organism evidence="1 2">
    <name type="scientific">Piloderma croceum (strain F 1598)</name>
    <dbReference type="NCBI Taxonomy" id="765440"/>
    <lineage>
        <taxon>Eukaryota</taxon>
        <taxon>Fungi</taxon>
        <taxon>Dikarya</taxon>
        <taxon>Basidiomycota</taxon>
        <taxon>Agaricomycotina</taxon>
        <taxon>Agaricomycetes</taxon>
        <taxon>Agaricomycetidae</taxon>
        <taxon>Atheliales</taxon>
        <taxon>Atheliaceae</taxon>
        <taxon>Piloderma</taxon>
    </lineage>
</organism>
<name>A0A0C3EWV6_PILCF</name>
<dbReference type="SUPFAM" id="SSF52540">
    <property type="entry name" value="P-loop containing nucleoside triphosphate hydrolases"/>
    <property type="match status" value="1"/>
</dbReference>
<dbReference type="PANTHER" id="PTHR47691:SF3">
    <property type="entry name" value="HTH-TYPE TRANSCRIPTIONAL REGULATOR RV0890C-RELATED"/>
    <property type="match status" value="1"/>
</dbReference>
<gene>
    <name evidence="1" type="ORF">PILCRDRAFT_744024</name>
</gene>
<dbReference type="CDD" id="cd21037">
    <property type="entry name" value="MLKL_NTD"/>
    <property type="match status" value="1"/>
</dbReference>
<keyword evidence="2" id="KW-1185">Reference proteome</keyword>
<dbReference type="OrthoDB" id="431454at2759"/>
<reference evidence="2" key="2">
    <citation type="submission" date="2015-01" db="EMBL/GenBank/DDBJ databases">
        <title>Evolutionary Origins and Diversification of the Mycorrhizal Mutualists.</title>
        <authorList>
            <consortium name="DOE Joint Genome Institute"/>
            <consortium name="Mycorrhizal Genomics Consortium"/>
            <person name="Kohler A."/>
            <person name="Kuo A."/>
            <person name="Nagy L.G."/>
            <person name="Floudas D."/>
            <person name="Copeland A."/>
            <person name="Barry K.W."/>
            <person name="Cichocki N."/>
            <person name="Veneault-Fourrey C."/>
            <person name="LaButti K."/>
            <person name="Lindquist E.A."/>
            <person name="Lipzen A."/>
            <person name="Lundell T."/>
            <person name="Morin E."/>
            <person name="Murat C."/>
            <person name="Riley R."/>
            <person name="Ohm R."/>
            <person name="Sun H."/>
            <person name="Tunlid A."/>
            <person name="Henrissat B."/>
            <person name="Grigoriev I.V."/>
            <person name="Hibbett D.S."/>
            <person name="Martin F."/>
        </authorList>
    </citation>
    <scope>NUCLEOTIDE SEQUENCE [LARGE SCALE GENOMIC DNA]</scope>
    <source>
        <strain evidence="2">F 1598</strain>
    </source>
</reference>
<reference evidence="1 2" key="1">
    <citation type="submission" date="2014-04" db="EMBL/GenBank/DDBJ databases">
        <authorList>
            <consortium name="DOE Joint Genome Institute"/>
            <person name="Kuo A."/>
            <person name="Tarkka M."/>
            <person name="Buscot F."/>
            <person name="Kohler A."/>
            <person name="Nagy L.G."/>
            <person name="Floudas D."/>
            <person name="Copeland A."/>
            <person name="Barry K.W."/>
            <person name="Cichocki N."/>
            <person name="Veneault-Fourrey C."/>
            <person name="LaButti K."/>
            <person name="Lindquist E.A."/>
            <person name="Lipzen A."/>
            <person name="Lundell T."/>
            <person name="Morin E."/>
            <person name="Murat C."/>
            <person name="Sun H."/>
            <person name="Tunlid A."/>
            <person name="Henrissat B."/>
            <person name="Grigoriev I.V."/>
            <person name="Hibbett D.S."/>
            <person name="Martin F."/>
            <person name="Nordberg H.P."/>
            <person name="Cantor M.N."/>
            <person name="Hua S.X."/>
        </authorList>
    </citation>
    <scope>NUCLEOTIDE SEQUENCE [LARGE SCALE GENOMIC DNA]</scope>
    <source>
        <strain evidence="1 2">F 1598</strain>
    </source>
</reference>
<accession>A0A0C3EWV6</accession>
<dbReference type="SUPFAM" id="SSF48452">
    <property type="entry name" value="TPR-like"/>
    <property type="match status" value="2"/>
</dbReference>
<evidence type="ECO:0000313" key="2">
    <source>
        <dbReference type="Proteomes" id="UP000054166"/>
    </source>
</evidence>
<dbReference type="PANTHER" id="PTHR47691">
    <property type="entry name" value="REGULATOR-RELATED"/>
    <property type="match status" value="1"/>
</dbReference>
<dbReference type="InterPro" id="IPR059179">
    <property type="entry name" value="MLKL-like_MCAfunc"/>
</dbReference>